<feature type="region of interest" description="Disordered" evidence="1">
    <location>
        <begin position="1"/>
        <end position="80"/>
    </location>
</feature>
<dbReference type="AlphaFoldDB" id="A0A4T0E6T3"/>
<evidence type="ECO:0000259" key="2">
    <source>
        <dbReference type="PROSITE" id="PS50006"/>
    </source>
</evidence>
<feature type="compositionally biased region" description="Basic and acidic residues" evidence="1">
    <location>
        <begin position="1"/>
        <end position="21"/>
    </location>
</feature>
<proteinExistence type="predicted"/>
<dbReference type="CDD" id="cd22699">
    <property type="entry name" value="FHA_PLM2-like"/>
    <property type="match status" value="1"/>
</dbReference>
<evidence type="ECO:0000313" key="3">
    <source>
        <dbReference type="EMBL" id="TIA69429.1"/>
    </source>
</evidence>
<comment type="caution">
    <text evidence="3">The sequence shown here is derived from an EMBL/GenBank/DDBJ whole genome shotgun (WGS) entry which is preliminary data.</text>
</comment>
<evidence type="ECO:0000313" key="4">
    <source>
        <dbReference type="Proteomes" id="UP000304947"/>
    </source>
</evidence>
<feature type="compositionally biased region" description="Polar residues" evidence="1">
    <location>
        <begin position="63"/>
        <end position="75"/>
    </location>
</feature>
<feature type="compositionally biased region" description="Polar residues" evidence="1">
    <location>
        <begin position="311"/>
        <end position="329"/>
    </location>
</feature>
<name>A0A4T0E6T3_AURPU</name>
<feature type="domain" description="FHA" evidence="2">
    <location>
        <begin position="111"/>
        <end position="168"/>
    </location>
</feature>
<feature type="compositionally biased region" description="Acidic residues" evidence="1">
    <location>
        <begin position="282"/>
        <end position="291"/>
    </location>
</feature>
<accession>A0A4T0E6T3</accession>
<evidence type="ECO:0000256" key="1">
    <source>
        <dbReference type="SAM" id="MobiDB-lite"/>
    </source>
</evidence>
<feature type="compositionally biased region" description="Polar residues" evidence="1">
    <location>
        <begin position="246"/>
        <end position="261"/>
    </location>
</feature>
<organism evidence="3 4">
    <name type="scientific">Aureobasidium pullulans</name>
    <name type="common">Black yeast</name>
    <name type="synonym">Pullularia pullulans</name>
    <dbReference type="NCBI Taxonomy" id="5580"/>
    <lineage>
        <taxon>Eukaryota</taxon>
        <taxon>Fungi</taxon>
        <taxon>Dikarya</taxon>
        <taxon>Ascomycota</taxon>
        <taxon>Pezizomycotina</taxon>
        <taxon>Dothideomycetes</taxon>
        <taxon>Dothideomycetidae</taxon>
        <taxon>Dothideales</taxon>
        <taxon>Saccotheciaceae</taxon>
        <taxon>Aureobasidium</taxon>
    </lineage>
</organism>
<reference evidence="3 4" key="1">
    <citation type="submission" date="2018-10" db="EMBL/GenBank/DDBJ databases">
        <title>Fifty Aureobasidium pullulans genomes reveal a recombining polyextremotolerant generalist.</title>
        <authorList>
            <person name="Gostincar C."/>
            <person name="Turk M."/>
            <person name="Zajc J."/>
            <person name="Gunde-Cimerman N."/>
        </authorList>
    </citation>
    <scope>NUCLEOTIDE SEQUENCE [LARGE SCALE GENOMIC DNA]</scope>
    <source>
        <strain evidence="3 4">EXF-3380</strain>
    </source>
</reference>
<dbReference type="InterPro" id="IPR000253">
    <property type="entry name" value="FHA_dom"/>
</dbReference>
<feature type="compositionally biased region" description="Low complexity" evidence="1">
    <location>
        <begin position="235"/>
        <end position="245"/>
    </location>
</feature>
<gene>
    <name evidence="3" type="ORF">D6C83_01380</name>
</gene>
<dbReference type="EMBL" id="QZBU01000246">
    <property type="protein sequence ID" value="TIA69429.1"/>
    <property type="molecule type" value="Genomic_DNA"/>
</dbReference>
<sequence>MDSMSLDKKVLPSTERPEPVRRPSLLPAFEPLSSSPGGLPRALKRKFQEDDDDTRKFYPTPVPTSATGILSSSPNRRVPGLQRTASYSSLSERAPLGAVPSVKLPSNGDPLLMGRSSNSSDYQLSANRLISRVHVKASYNAPEGPRLLGEMVVQCLGWNGAKIHYQGSVVELAKGESFVSQKPGSQVMVDVQETRVLLTWPQEEKQCPWDIESSVSRENSVAPERIASSPPPVLPRLRSPESPSPNQHDNANDSVNDTFSETFIADPFDLPSSPAPVHVYEDNEPAEDDDLPASSTPVPAARESPEVVDRSTPTPTKTSVHQSMSTNPSDAPDELLENDEENDPIVHSFGPYGDNLLTRFESFKSTCKEEDRPRIPLKISLKSANQLPVEVQSTRNLSPVKNHIINQLAYTRIHSLPISAIYNNLPAEMKGGRSFGEKALSSEELKDLMDRIPCVGEIARSGKDAAGKALEDEFYYVPEMDTDEHRRAAVNIAKPPLRSTRKQHKVRSYLHLIDLVTYTDHLSSNTTGRSLASESLDPACVDNPSLLLGELSPHNTPALFHLAFHPIPTPLHRVTVFAKRHTVMCLACLLFNPFLLFTRRRRMDMEHS</sequence>
<dbReference type="Proteomes" id="UP000304947">
    <property type="component" value="Unassembled WGS sequence"/>
</dbReference>
<protein>
    <recommendedName>
        <fullName evidence="2">FHA domain-containing protein</fullName>
    </recommendedName>
</protein>
<dbReference type="PROSITE" id="PS50006">
    <property type="entry name" value="FHA_DOMAIN"/>
    <property type="match status" value="1"/>
</dbReference>
<feature type="region of interest" description="Disordered" evidence="1">
    <location>
        <begin position="209"/>
        <end position="336"/>
    </location>
</feature>